<dbReference type="Pfam" id="PF00482">
    <property type="entry name" value="T2SSF"/>
    <property type="match status" value="2"/>
</dbReference>
<dbReference type="AlphaFoldDB" id="A0A2G9YHL0"/>
<feature type="transmembrane region" description="Helical" evidence="12">
    <location>
        <begin position="385"/>
        <end position="406"/>
    </location>
</feature>
<evidence type="ECO:0000259" key="13">
    <source>
        <dbReference type="Pfam" id="PF00482"/>
    </source>
</evidence>
<dbReference type="GO" id="GO:0005886">
    <property type="term" value="C:plasma membrane"/>
    <property type="evidence" value="ECO:0007669"/>
    <property type="project" value="UniProtKB-SubCell"/>
</dbReference>
<evidence type="ECO:0000256" key="5">
    <source>
        <dbReference type="ARBA" id="ARBA00022475"/>
    </source>
</evidence>
<dbReference type="InterPro" id="IPR018076">
    <property type="entry name" value="T2SS_GspF_dom"/>
</dbReference>
<dbReference type="PANTHER" id="PTHR30012:SF0">
    <property type="entry name" value="TYPE II SECRETION SYSTEM PROTEIN F-RELATED"/>
    <property type="match status" value="1"/>
</dbReference>
<dbReference type="Proteomes" id="UP000231292">
    <property type="component" value="Unassembled WGS sequence"/>
</dbReference>
<evidence type="ECO:0000256" key="4">
    <source>
        <dbReference type="ARBA" id="ARBA00022448"/>
    </source>
</evidence>
<name>A0A2G9YHL0_9BACT</name>
<keyword evidence="7 11" id="KW-0812">Transmembrane</keyword>
<protein>
    <recommendedName>
        <fullName evidence="10">General secretion pathway protein F</fullName>
    </recommendedName>
</protein>
<dbReference type="InterPro" id="IPR001992">
    <property type="entry name" value="T2SS_GspF/T4SS_PilC_CS"/>
</dbReference>
<comment type="subcellular location">
    <subcellularLocation>
        <location evidence="2">Cell inner membrane</location>
        <topology evidence="2">Multi-pass membrane protein</topology>
    </subcellularLocation>
    <subcellularLocation>
        <location evidence="11">Cell membrane</location>
        <topology evidence="11">Multi-pass membrane protein</topology>
    </subcellularLocation>
</comment>
<evidence type="ECO:0000256" key="9">
    <source>
        <dbReference type="ARBA" id="ARBA00023136"/>
    </source>
</evidence>
<feature type="domain" description="Type II secretion system protein GspF" evidence="13">
    <location>
        <begin position="79"/>
        <end position="202"/>
    </location>
</feature>
<evidence type="ECO:0000256" key="8">
    <source>
        <dbReference type="ARBA" id="ARBA00022989"/>
    </source>
</evidence>
<reference evidence="14 15" key="1">
    <citation type="submission" date="2017-09" db="EMBL/GenBank/DDBJ databases">
        <title>Depth-based differentiation of microbial function through sediment-hosted aquifers and enrichment of novel symbionts in the deep terrestrial subsurface.</title>
        <authorList>
            <person name="Probst A.J."/>
            <person name="Ladd B."/>
            <person name="Jarett J.K."/>
            <person name="Geller-Mcgrath D.E."/>
            <person name="Sieber C.M."/>
            <person name="Emerson J.B."/>
            <person name="Anantharaman K."/>
            <person name="Thomas B.C."/>
            <person name="Malmstrom R."/>
            <person name="Stieglmeier M."/>
            <person name="Klingl A."/>
            <person name="Woyke T."/>
            <person name="Ryan C.M."/>
            <person name="Banfield J.F."/>
        </authorList>
    </citation>
    <scope>NUCLEOTIDE SEQUENCE [LARGE SCALE GENOMIC DNA]</scope>
    <source>
        <strain evidence="14">CG23_combo_of_CG06-09_8_20_14_all_41_10</strain>
    </source>
</reference>
<evidence type="ECO:0000256" key="6">
    <source>
        <dbReference type="ARBA" id="ARBA00022519"/>
    </source>
</evidence>
<keyword evidence="5" id="KW-1003">Cell membrane</keyword>
<evidence type="ECO:0000256" key="11">
    <source>
        <dbReference type="RuleBase" id="RU003923"/>
    </source>
</evidence>
<evidence type="ECO:0000256" key="1">
    <source>
        <dbReference type="ARBA" id="ARBA00002684"/>
    </source>
</evidence>
<evidence type="ECO:0000313" key="15">
    <source>
        <dbReference type="Proteomes" id="UP000231292"/>
    </source>
</evidence>
<feature type="transmembrane region" description="Helical" evidence="12">
    <location>
        <begin position="179"/>
        <end position="201"/>
    </location>
</feature>
<evidence type="ECO:0000256" key="10">
    <source>
        <dbReference type="ARBA" id="ARBA00030750"/>
    </source>
</evidence>
<organism evidence="14 15">
    <name type="scientific">Candidatus Sherwoodlollariibacterium unditelluris</name>
    <dbReference type="NCBI Taxonomy" id="1974757"/>
    <lineage>
        <taxon>Bacteria</taxon>
        <taxon>Pseudomonadati</taxon>
        <taxon>Candidatus Omnitrophota</taxon>
        <taxon>Candidatus Sherwoodlollariibacterium</taxon>
    </lineage>
</organism>
<dbReference type="PRINTS" id="PR00812">
    <property type="entry name" value="BCTERIALGSPF"/>
</dbReference>
<evidence type="ECO:0000256" key="3">
    <source>
        <dbReference type="ARBA" id="ARBA00005745"/>
    </source>
</evidence>
<evidence type="ECO:0000256" key="7">
    <source>
        <dbReference type="ARBA" id="ARBA00022692"/>
    </source>
</evidence>
<comment type="function">
    <text evidence="1">Component of the type II secretion system inner membrane complex required for the energy-dependent secretion of extracellular factors such as proteases and toxins from the periplasm.</text>
</comment>
<keyword evidence="8 12" id="KW-1133">Transmembrane helix</keyword>
<feature type="transmembrane region" description="Helical" evidence="12">
    <location>
        <begin position="221"/>
        <end position="247"/>
    </location>
</feature>
<evidence type="ECO:0000256" key="2">
    <source>
        <dbReference type="ARBA" id="ARBA00004429"/>
    </source>
</evidence>
<keyword evidence="6" id="KW-0997">Cell inner membrane</keyword>
<comment type="caution">
    <text evidence="14">The sequence shown here is derived from an EMBL/GenBank/DDBJ whole genome shotgun (WGS) entry which is preliminary data.</text>
</comment>
<keyword evidence="9 12" id="KW-0472">Membrane</keyword>
<comment type="similarity">
    <text evidence="3 11">Belongs to the GSP F family.</text>
</comment>
<proteinExistence type="inferred from homology"/>
<evidence type="ECO:0000256" key="12">
    <source>
        <dbReference type="SAM" id="Phobius"/>
    </source>
</evidence>
<dbReference type="GO" id="GO:0009306">
    <property type="term" value="P:protein secretion"/>
    <property type="evidence" value="ECO:0007669"/>
    <property type="project" value="InterPro"/>
</dbReference>
<dbReference type="PANTHER" id="PTHR30012">
    <property type="entry name" value="GENERAL SECRETION PATHWAY PROTEIN"/>
    <property type="match status" value="1"/>
</dbReference>
<dbReference type="EMBL" id="PCRK01000171">
    <property type="protein sequence ID" value="PIP18739.1"/>
    <property type="molecule type" value="Genomic_DNA"/>
</dbReference>
<feature type="domain" description="Type II secretion system protein GspF" evidence="13">
    <location>
        <begin position="282"/>
        <end position="404"/>
    </location>
</feature>
<accession>A0A2G9YHL0</accession>
<dbReference type="FunFam" id="1.20.81.30:FF:000001">
    <property type="entry name" value="Type II secretion system protein F"/>
    <property type="match status" value="2"/>
</dbReference>
<dbReference type="PROSITE" id="PS00874">
    <property type="entry name" value="T2SP_F"/>
    <property type="match status" value="1"/>
</dbReference>
<dbReference type="InterPro" id="IPR042094">
    <property type="entry name" value="T2SS_GspF_sf"/>
</dbReference>
<keyword evidence="4 11" id="KW-0813">Transport</keyword>
<sequence>MPKFFYIARDKTGNKVTGVEEAANQDDTITRLQAKNLIVISVIPEAGEGGRVSITPDRVMKQRVTLKHNRITGTELTLFCRQLATLLGAGVTILKSLDIITQQVASKRLYQVIKDLEKSMEAGLSFHEAIGKHPKVFSELWINLVESGEASGNLAMVLSRLAGYLERDAAFKKKIVSALIYPAILMCAGLSALLFMTIRIIPTFAEIFKGFNIQLPFLTQVLLNISFFIRHFGFVMIIVLAVGFWFLRKYISTKTGKKNFQSLLLKLPIFGEFFRTLCVERFTSEMSTLVESGVPILYSMEIAERSVNNLVLAEVIHKIKEDVREGKPLGQSLEKSNFFDPMVVQMINIGEEIGELSNMFKRLNTFYQEYLENFLTRFTSMFEPIMLIFMGGIIGIMVIGLFLPIFEISQIGGK</sequence>
<evidence type="ECO:0000313" key="14">
    <source>
        <dbReference type="EMBL" id="PIP18739.1"/>
    </source>
</evidence>
<dbReference type="Gene3D" id="1.20.81.30">
    <property type="entry name" value="Type II secretion system (T2SS), domain F"/>
    <property type="match status" value="2"/>
</dbReference>
<gene>
    <name evidence="14" type="ORF">COX41_06630</name>
</gene>
<dbReference type="InterPro" id="IPR003004">
    <property type="entry name" value="GspF/PilC"/>
</dbReference>